<dbReference type="Gene3D" id="2.40.30.10">
    <property type="entry name" value="Translation factors"/>
    <property type="match status" value="1"/>
</dbReference>
<accession>A0A9N9GFJ9</accession>
<evidence type="ECO:0000313" key="2">
    <source>
        <dbReference type="Proteomes" id="UP000789508"/>
    </source>
</evidence>
<dbReference type="SUPFAM" id="SSF50447">
    <property type="entry name" value="Translation proteins"/>
    <property type="match status" value="1"/>
</dbReference>
<dbReference type="OrthoDB" id="1074at2759"/>
<dbReference type="GO" id="GO:0005525">
    <property type="term" value="F:GTP binding"/>
    <property type="evidence" value="ECO:0007669"/>
    <property type="project" value="InterPro"/>
</dbReference>
<proteinExistence type="predicted"/>
<dbReference type="Gene3D" id="3.30.70.870">
    <property type="entry name" value="Elongation Factor G (Translational Gtpase), domain 3"/>
    <property type="match status" value="1"/>
</dbReference>
<evidence type="ECO:0000313" key="1">
    <source>
        <dbReference type="EMBL" id="CAG8606848.1"/>
    </source>
</evidence>
<dbReference type="InterPro" id="IPR006297">
    <property type="entry name" value="EF-4"/>
</dbReference>
<dbReference type="GO" id="GO:0043022">
    <property type="term" value="F:ribosome binding"/>
    <property type="evidence" value="ECO:0007669"/>
    <property type="project" value="TreeGrafter"/>
</dbReference>
<gene>
    <name evidence="1" type="ORF">ALEPTO_LOCUS8394</name>
</gene>
<reference evidence="1" key="1">
    <citation type="submission" date="2021-06" db="EMBL/GenBank/DDBJ databases">
        <authorList>
            <person name="Kallberg Y."/>
            <person name="Tangrot J."/>
            <person name="Rosling A."/>
        </authorList>
    </citation>
    <scope>NUCLEOTIDE SEQUENCE</scope>
    <source>
        <strain evidence="1">FL130A</strain>
    </source>
</reference>
<dbReference type="SUPFAM" id="SSF54980">
    <property type="entry name" value="EF-G C-terminal domain-like"/>
    <property type="match status" value="1"/>
</dbReference>
<dbReference type="Gene3D" id="3.30.70.240">
    <property type="match status" value="1"/>
</dbReference>
<dbReference type="Proteomes" id="UP000789508">
    <property type="component" value="Unassembled WGS sequence"/>
</dbReference>
<sequence length="237" mass="27353">MKMIEKKTNGSEHHKSLKALIFDLLYNRYYGVIIYVRIFEGELTKGQKIKFYTNQQKVYQVERVGVKTPKETLKVKLIAGEIENHISPLEGYLEINPNVYSNLYPSDSSHYKEFKKSLEELQIQDSSLSLEAIDSQLLGPGFRCGFLGLLHREIICERLQKEFNCEIITTPPSITYRVIFSNGEILETNNPQKIPTKDKIKSIEELIINLEITTPQEHLGDISQLCQNKRGIFQSQE</sequence>
<dbReference type="GO" id="GO:0045727">
    <property type="term" value="P:positive regulation of translation"/>
    <property type="evidence" value="ECO:0007669"/>
    <property type="project" value="TreeGrafter"/>
</dbReference>
<name>A0A9N9GFJ9_9GLOM</name>
<protein>
    <submittedName>
        <fullName evidence="1">14623_t:CDS:1</fullName>
    </submittedName>
</protein>
<comment type="caution">
    <text evidence="1">The sequence shown here is derived from an EMBL/GenBank/DDBJ whole genome shotgun (WGS) entry which is preliminary data.</text>
</comment>
<dbReference type="AlphaFoldDB" id="A0A9N9GFJ9"/>
<dbReference type="InterPro" id="IPR035647">
    <property type="entry name" value="EFG_III/V"/>
</dbReference>
<dbReference type="InterPro" id="IPR009000">
    <property type="entry name" value="Transl_B-barrel_sf"/>
</dbReference>
<keyword evidence="2" id="KW-1185">Reference proteome</keyword>
<dbReference type="EMBL" id="CAJVPS010004687">
    <property type="protein sequence ID" value="CAG8606848.1"/>
    <property type="molecule type" value="Genomic_DNA"/>
</dbReference>
<dbReference type="PANTHER" id="PTHR43512">
    <property type="entry name" value="TRANSLATION FACTOR GUF1-RELATED"/>
    <property type="match status" value="1"/>
</dbReference>
<organism evidence="1 2">
    <name type="scientific">Ambispora leptoticha</name>
    <dbReference type="NCBI Taxonomy" id="144679"/>
    <lineage>
        <taxon>Eukaryota</taxon>
        <taxon>Fungi</taxon>
        <taxon>Fungi incertae sedis</taxon>
        <taxon>Mucoromycota</taxon>
        <taxon>Glomeromycotina</taxon>
        <taxon>Glomeromycetes</taxon>
        <taxon>Archaeosporales</taxon>
        <taxon>Ambisporaceae</taxon>
        <taxon>Ambispora</taxon>
    </lineage>
</organism>
<dbReference type="PANTHER" id="PTHR43512:SF4">
    <property type="entry name" value="TRANSLATION FACTOR GUF1 HOMOLOG, CHLOROPLASTIC"/>
    <property type="match status" value="1"/>
</dbReference>